<comment type="caution">
    <text evidence="1">The sequence shown here is derived from an EMBL/GenBank/DDBJ whole genome shotgun (WGS) entry which is preliminary data.</text>
</comment>
<dbReference type="EMBL" id="JAUSRE010000017">
    <property type="protein sequence ID" value="MDP9889543.1"/>
    <property type="molecule type" value="Genomic_DNA"/>
</dbReference>
<accession>A0ABT9RWC7</accession>
<organism evidence="1 2">
    <name type="scientific">Pseudarthrobacter enclensis</name>
    <dbReference type="NCBI Taxonomy" id="993070"/>
    <lineage>
        <taxon>Bacteria</taxon>
        <taxon>Bacillati</taxon>
        <taxon>Actinomycetota</taxon>
        <taxon>Actinomycetes</taxon>
        <taxon>Micrococcales</taxon>
        <taxon>Micrococcaceae</taxon>
        <taxon>Pseudarthrobacter</taxon>
    </lineage>
</organism>
<proteinExistence type="predicted"/>
<evidence type="ECO:0000313" key="1">
    <source>
        <dbReference type="EMBL" id="MDP9889543.1"/>
    </source>
</evidence>
<evidence type="ECO:0008006" key="3">
    <source>
        <dbReference type="Google" id="ProtNLM"/>
    </source>
</evidence>
<name>A0ABT9RWC7_9MICC</name>
<sequence>MGPEPLPRDQGREPDLFNEPGIFILDEDGTLFWSSTATMPFGRPSLDDVISGVRYAQEHDYPARGAA</sequence>
<keyword evidence="2" id="KW-1185">Reference proteome</keyword>
<dbReference type="Proteomes" id="UP001226577">
    <property type="component" value="Unassembled WGS sequence"/>
</dbReference>
<protein>
    <recommendedName>
        <fullName evidence="3">Alkyl hydroperoxide reductase subunit C/ Thiol specific antioxidant domain-containing protein</fullName>
    </recommendedName>
</protein>
<dbReference type="InterPro" id="IPR036249">
    <property type="entry name" value="Thioredoxin-like_sf"/>
</dbReference>
<dbReference type="RefSeq" id="WP_307309890.1">
    <property type="nucleotide sequence ID" value="NZ_JAUSRE010000017.1"/>
</dbReference>
<gene>
    <name evidence="1" type="ORF">J2X98_003154</name>
</gene>
<reference evidence="1 2" key="1">
    <citation type="submission" date="2023-07" db="EMBL/GenBank/DDBJ databases">
        <title>Sorghum-associated microbial communities from plants grown in Nebraska, USA.</title>
        <authorList>
            <person name="Schachtman D."/>
        </authorList>
    </citation>
    <scope>NUCLEOTIDE SEQUENCE [LARGE SCALE GENOMIC DNA]</scope>
    <source>
        <strain evidence="1 2">CC222</strain>
    </source>
</reference>
<evidence type="ECO:0000313" key="2">
    <source>
        <dbReference type="Proteomes" id="UP001226577"/>
    </source>
</evidence>
<dbReference type="SUPFAM" id="SSF52833">
    <property type="entry name" value="Thioredoxin-like"/>
    <property type="match status" value="1"/>
</dbReference>